<gene>
    <name evidence="19" type="ORF">LARSCL_LOCUS13253</name>
</gene>
<feature type="domain" description="SLC12A transporter C-terminal" evidence="18">
    <location>
        <begin position="620"/>
        <end position="1047"/>
    </location>
</feature>
<keyword evidence="14" id="KW-0868">Chloride</keyword>
<dbReference type="Pfam" id="PF00324">
    <property type="entry name" value="AA_permease"/>
    <property type="match status" value="1"/>
</dbReference>
<dbReference type="Proteomes" id="UP001497382">
    <property type="component" value="Unassembled WGS sequence"/>
</dbReference>
<feature type="transmembrane region" description="Helical" evidence="16">
    <location>
        <begin position="141"/>
        <end position="168"/>
    </location>
</feature>
<keyword evidence="13" id="KW-0739">Sodium transport</keyword>
<dbReference type="GO" id="GO:0055064">
    <property type="term" value="P:chloride ion homeostasis"/>
    <property type="evidence" value="ECO:0007669"/>
    <property type="project" value="TreeGrafter"/>
</dbReference>
<dbReference type="GO" id="GO:0008511">
    <property type="term" value="F:sodium:potassium:chloride symporter activity"/>
    <property type="evidence" value="ECO:0007669"/>
    <property type="project" value="TreeGrafter"/>
</dbReference>
<evidence type="ECO:0000256" key="9">
    <source>
        <dbReference type="ARBA" id="ARBA00023053"/>
    </source>
</evidence>
<evidence type="ECO:0000256" key="13">
    <source>
        <dbReference type="ARBA" id="ARBA00023201"/>
    </source>
</evidence>
<feature type="compositionally biased region" description="Low complexity" evidence="15">
    <location>
        <begin position="11"/>
        <end position="23"/>
    </location>
</feature>
<dbReference type="FunFam" id="1.20.1740.10:FF:000022">
    <property type="entry name" value="Bumetanide-sensitive na-k-cl cotransport protein"/>
    <property type="match status" value="1"/>
</dbReference>
<feature type="region of interest" description="Disordered" evidence="15">
    <location>
        <begin position="1"/>
        <end position="23"/>
    </location>
</feature>
<dbReference type="EMBL" id="CAXIEN010000181">
    <property type="protein sequence ID" value="CAL1284610.1"/>
    <property type="molecule type" value="Genomic_DNA"/>
</dbReference>
<evidence type="ECO:0000256" key="5">
    <source>
        <dbReference type="ARBA" id="ARBA00022692"/>
    </source>
</evidence>
<evidence type="ECO:0000256" key="10">
    <source>
        <dbReference type="ARBA" id="ARBA00023065"/>
    </source>
</evidence>
<dbReference type="PANTHER" id="PTHR11827">
    <property type="entry name" value="SOLUTE CARRIER FAMILY 12, CATION COTRANSPORTERS"/>
    <property type="match status" value="1"/>
</dbReference>
<accession>A0AAV2AMS3</accession>
<evidence type="ECO:0000256" key="14">
    <source>
        <dbReference type="ARBA" id="ARBA00023214"/>
    </source>
</evidence>
<feature type="transmembrane region" description="Helical" evidence="16">
    <location>
        <begin position="500"/>
        <end position="520"/>
    </location>
</feature>
<evidence type="ECO:0000256" key="4">
    <source>
        <dbReference type="ARBA" id="ARBA00022538"/>
    </source>
</evidence>
<feature type="compositionally biased region" description="Low complexity" evidence="15">
    <location>
        <begin position="804"/>
        <end position="816"/>
    </location>
</feature>
<evidence type="ECO:0000256" key="16">
    <source>
        <dbReference type="SAM" id="Phobius"/>
    </source>
</evidence>
<dbReference type="Gene3D" id="1.20.1740.10">
    <property type="entry name" value="Amino acid/polyamine transporter I"/>
    <property type="match status" value="1"/>
</dbReference>
<dbReference type="AlphaFoldDB" id="A0AAV2AMS3"/>
<feature type="transmembrane region" description="Helical" evidence="16">
    <location>
        <begin position="314"/>
        <end position="336"/>
    </location>
</feature>
<dbReference type="NCBIfam" id="TIGR00930">
    <property type="entry name" value="2a30"/>
    <property type="match status" value="1"/>
</dbReference>
<feature type="transmembrane region" description="Helical" evidence="16">
    <location>
        <begin position="532"/>
        <end position="565"/>
    </location>
</feature>
<feature type="domain" description="Amino acid permease/ SLC12A" evidence="17">
    <location>
        <begin position="115"/>
        <end position="611"/>
    </location>
</feature>
<keyword evidence="9" id="KW-0915">Sodium</keyword>
<evidence type="ECO:0000256" key="2">
    <source>
        <dbReference type="ARBA" id="ARBA00010593"/>
    </source>
</evidence>
<evidence type="ECO:0000256" key="7">
    <source>
        <dbReference type="ARBA" id="ARBA00022958"/>
    </source>
</evidence>
<keyword evidence="5 16" id="KW-0812">Transmembrane</keyword>
<feature type="transmembrane region" description="Helical" evidence="16">
    <location>
        <begin position="421"/>
        <end position="441"/>
    </location>
</feature>
<dbReference type="InterPro" id="IPR004842">
    <property type="entry name" value="SLC12A_fam"/>
</dbReference>
<dbReference type="Pfam" id="PF03522">
    <property type="entry name" value="SLC12"/>
    <property type="match status" value="1"/>
</dbReference>
<feature type="transmembrane region" description="Helical" evidence="16">
    <location>
        <begin position="116"/>
        <end position="135"/>
    </location>
</feature>
<keyword evidence="6" id="KW-0769">Symport</keyword>
<evidence type="ECO:0000256" key="15">
    <source>
        <dbReference type="SAM" id="MobiDB-lite"/>
    </source>
</evidence>
<evidence type="ECO:0000256" key="12">
    <source>
        <dbReference type="ARBA" id="ARBA00023180"/>
    </source>
</evidence>
<keyword evidence="12" id="KW-0325">Glycoprotein</keyword>
<evidence type="ECO:0000256" key="1">
    <source>
        <dbReference type="ARBA" id="ARBA00004141"/>
    </source>
</evidence>
<dbReference type="GO" id="GO:1990573">
    <property type="term" value="P:potassium ion import across plasma membrane"/>
    <property type="evidence" value="ECO:0007669"/>
    <property type="project" value="TreeGrafter"/>
</dbReference>
<organism evidence="19 20">
    <name type="scientific">Larinioides sclopetarius</name>
    <dbReference type="NCBI Taxonomy" id="280406"/>
    <lineage>
        <taxon>Eukaryota</taxon>
        <taxon>Metazoa</taxon>
        <taxon>Ecdysozoa</taxon>
        <taxon>Arthropoda</taxon>
        <taxon>Chelicerata</taxon>
        <taxon>Arachnida</taxon>
        <taxon>Araneae</taxon>
        <taxon>Araneomorphae</taxon>
        <taxon>Entelegynae</taxon>
        <taxon>Araneoidea</taxon>
        <taxon>Araneidae</taxon>
        <taxon>Larinioides</taxon>
    </lineage>
</organism>
<evidence type="ECO:0000256" key="11">
    <source>
        <dbReference type="ARBA" id="ARBA00023136"/>
    </source>
</evidence>
<evidence type="ECO:0000256" key="6">
    <source>
        <dbReference type="ARBA" id="ARBA00022847"/>
    </source>
</evidence>
<proteinExistence type="inferred from homology"/>
<evidence type="ECO:0000313" key="19">
    <source>
        <dbReference type="EMBL" id="CAL1284610.1"/>
    </source>
</evidence>
<keyword evidence="10" id="KW-0406">Ion transport</keyword>
<feature type="region of interest" description="Disordered" evidence="15">
    <location>
        <begin position="795"/>
        <end position="824"/>
    </location>
</feature>
<dbReference type="PRINTS" id="PR01207">
    <property type="entry name" value="NAKCLTRNSPRT"/>
</dbReference>
<dbReference type="GO" id="GO:0055078">
    <property type="term" value="P:sodium ion homeostasis"/>
    <property type="evidence" value="ECO:0007669"/>
    <property type="project" value="TreeGrafter"/>
</dbReference>
<evidence type="ECO:0000256" key="8">
    <source>
        <dbReference type="ARBA" id="ARBA00022989"/>
    </source>
</evidence>
<feature type="compositionally biased region" description="Basic and acidic residues" evidence="15">
    <location>
        <begin position="1"/>
        <end position="10"/>
    </location>
</feature>
<evidence type="ECO:0000256" key="3">
    <source>
        <dbReference type="ARBA" id="ARBA00022448"/>
    </source>
</evidence>
<feature type="transmembrane region" description="Helical" evidence="16">
    <location>
        <begin position="262"/>
        <end position="281"/>
    </location>
</feature>
<dbReference type="GO" id="GO:0016020">
    <property type="term" value="C:membrane"/>
    <property type="evidence" value="ECO:0007669"/>
    <property type="project" value="UniProtKB-SubCell"/>
</dbReference>
<feature type="transmembrane region" description="Helical" evidence="16">
    <location>
        <begin position="233"/>
        <end position="253"/>
    </location>
</feature>
<comment type="similarity">
    <text evidence="2">Belongs to the SLC12A transporter family.</text>
</comment>
<dbReference type="InterPro" id="IPR002443">
    <property type="entry name" value="SLC12A1/SLC12A2"/>
</dbReference>
<keyword evidence="4" id="KW-0633">Potassium transport</keyword>
<keyword evidence="7" id="KW-0630">Potassium</keyword>
<comment type="subcellular location">
    <subcellularLocation>
        <location evidence="1">Membrane</location>
        <topology evidence="1">Multi-pass membrane protein</topology>
    </subcellularLocation>
</comment>
<dbReference type="GO" id="GO:0055075">
    <property type="term" value="P:potassium ion homeostasis"/>
    <property type="evidence" value="ECO:0007669"/>
    <property type="project" value="TreeGrafter"/>
</dbReference>
<comment type="caution">
    <text evidence="19">The sequence shown here is derived from an EMBL/GenBank/DDBJ whole genome shotgun (WGS) entry which is preliminary data.</text>
</comment>
<keyword evidence="11 16" id="KW-0472">Membrane</keyword>
<dbReference type="InterPro" id="IPR018491">
    <property type="entry name" value="SLC12_C"/>
</dbReference>
<evidence type="ECO:0000259" key="17">
    <source>
        <dbReference type="Pfam" id="PF00324"/>
    </source>
</evidence>
<dbReference type="PANTHER" id="PTHR11827:SF103">
    <property type="entry name" value="SODIUM CHLORIDE COTRANSPORTER 69, ISOFORM E"/>
    <property type="match status" value="1"/>
</dbReference>
<keyword evidence="3" id="KW-0813">Transport</keyword>
<dbReference type="GO" id="GO:0006884">
    <property type="term" value="P:cell volume homeostasis"/>
    <property type="evidence" value="ECO:0007669"/>
    <property type="project" value="TreeGrafter"/>
</dbReference>
<feature type="transmembrane region" description="Helical" evidence="16">
    <location>
        <begin position="189"/>
        <end position="213"/>
    </location>
</feature>
<dbReference type="InterPro" id="IPR004841">
    <property type="entry name" value="AA-permease/SLC12A_dom"/>
</dbReference>
<sequence length="1047" mass="116112">MEKPGSRFHVEPVQGEEPPGQPQVSICVPDSNDQTVASNYDSHNIRSLLHYTQEALPRLDHYRNVHSLHAHFPRPTLDELHNGNIPSAAEQYFNRRLSKASTEKQAAVKFGWIQGVLVRCLLNIWGVMLFLRLSWVVGQAGIGLASLIIILATVVTILTTLSMSAICTNGEVKGGGTYYMISRSLGPEFGGSIGFIFSVANAVAVAMYVVGFAETLLVLLQNSEMPLFENPINNIRVISCLTVVVILGIAIVGTEWETKAQIVLLIILLVAMADFLAGVCISPDEEQLLRGYVGWNKTVFLENLGPHFTEEQGFFSVFAVFFPAATGILAGANISGDLKDPQSAIPKGTLLAILITTISYLLFVVVAGSTVLLNSNGNATLLAEGSFDLLTNCSLVESSKCEFGLLNDYQVMEMVSAFSPIIYAGIFAATLSSALASLVSAPKIFQALCKDKLFPGIHFFAKGYGKNNEPRRGYLLAFVLALGCCAIGDLNHIAPLISNFFLAAYCLINLSCFHATFVKAPGFRPAFRYYSMWLGFLGAILCLLVMFIINWVTSLITFAVVSFLYLCIYQRKPDVNWGSSTQAQTYSLALNAVMKLNEVADHVKNYRPQLLILTGHPSHRPPIVDFGYTITKKLSLLICGNVITKEHLNHKARTGMLEMGHKYLRHRGIKAFYSAVEDASFSRGVASLIQVAGMGKLRPNMLLMGYKNNWETCGHEEVQEYFDVIHIALDMHMSVAILRLPEGMDYSKHAIQLEEYAMLSKKEKKRRMKASSEFIDEDGIPRNKSCSELSEISVASCPMDSSRESSPPSSPTTIRSMNGTVSQNPQGQINLGYLSSPDAGDGGRIVFPSIPDEIKLTATQFQRRQKKGFIDVWWLYDDGGLTMLIPHILSTRSQWSGCKLRIFALANKKDELDREQRNMVALLNKFRIDYSDVTVIPDIVKPPEESSKKEFEALITKWQSEGTNSKFFITESELYALKDKTNRHIRLSELLQKYSKNSSLIVMTLPMPRKSTCSAALYMAWLETLTKDMPPFLLIRGNQTSVLTFYS</sequence>
<feature type="transmembrane region" description="Helical" evidence="16">
    <location>
        <begin position="348"/>
        <end position="373"/>
    </location>
</feature>
<name>A0AAV2AMS3_9ARAC</name>
<reference evidence="19 20" key="1">
    <citation type="submission" date="2024-04" db="EMBL/GenBank/DDBJ databases">
        <authorList>
            <person name="Rising A."/>
            <person name="Reimegard J."/>
            <person name="Sonavane S."/>
            <person name="Akerstrom W."/>
            <person name="Nylinder S."/>
            <person name="Hedman E."/>
            <person name="Kallberg Y."/>
        </authorList>
    </citation>
    <scope>NUCLEOTIDE SEQUENCE [LARGE SCALE GENOMIC DNA]</scope>
</reference>
<keyword evidence="8 16" id="KW-1133">Transmembrane helix</keyword>
<keyword evidence="20" id="KW-1185">Reference proteome</keyword>
<evidence type="ECO:0000259" key="18">
    <source>
        <dbReference type="Pfam" id="PF03522"/>
    </source>
</evidence>
<protein>
    <submittedName>
        <fullName evidence="19">Uncharacterized protein</fullName>
    </submittedName>
</protein>
<evidence type="ECO:0000313" key="20">
    <source>
        <dbReference type="Proteomes" id="UP001497382"/>
    </source>
</evidence>
<feature type="transmembrane region" description="Helical" evidence="16">
    <location>
        <begin position="474"/>
        <end position="494"/>
    </location>
</feature>